<organism evidence="3 4">
    <name type="scientific">Halopelagius longus</name>
    <dbReference type="NCBI Taxonomy" id="1236180"/>
    <lineage>
        <taxon>Archaea</taxon>
        <taxon>Methanobacteriati</taxon>
        <taxon>Methanobacteriota</taxon>
        <taxon>Stenosarchaea group</taxon>
        <taxon>Halobacteria</taxon>
        <taxon>Halobacteriales</taxon>
        <taxon>Haloferacaceae</taxon>
    </lineage>
</organism>
<dbReference type="PROSITE" id="PS50944">
    <property type="entry name" value="HTH_DTXR"/>
    <property type="match status" value="1"/>
</dbReference>
<reference evidence="2 5" key="3">
    <citation type="submission" date="2018-07" db="EMBL/GenBank/DDBJ databases">
        <title>Genome sequence of extremly halophilic archaeon Halopelagius longus strain BC12-B1.</title>
        <authorList>
            <person name="Zhang X."/>
        </authorList>
    </citation>
    <scope>NUCLEOTIDE SEQUENCE [LARGE SCALE GENOMIC DNA]</scope>
    <source>
        <strain evidence="2 5">BC12-B1</strain>
    </source>
</reference>
<keyword evidence="5" id="KW-1185">Reference proteome</keyword>
<dbReference type="GO" id="GO:0003677">
    <property type="term" value="F:DNA binding"/>
    <property type="evidence" value="ECO:0007669"/>
    <property type="project" value="InterPro"/>
</dbReference>
<dbReference type="EMBL" id="FNKQ01000001">
    <property type="protein sequence ID" value="SDQ19779.1"/>
    <property type="molecule type" value="Genomic_DNA"/>
</dbReference>
<dbReference type="GO" id="GO:0046914">
    <property type="term" value="F:transition metal ion binding"/>
    <property type="evidence" value="ECO:0007669"/>
    <property type="project" value="InterPro"/>
</dbReference>
<protein>
    <submittedName>
        <fullName evidence="3">Iron (Metal) dependent repressor, DtxR family</fullName>
    </submittedName>
    <submittedName>
        <fullName evidence="2">Metal-dependent transcriptional regulator</fullName>
    </submittedName>
</protein>
<dbReference type="InterPro" id="IPR036390">
    <property type="entry name" value="WH_DNA-bd_sf"/>
</dbReference>
<dbReference type="Proteomes" id="UP000255421">
    <property type="component" value="Unassembled WGS sequence"/>
</dbReference>
<dbReference type="InterPro" id="IPR050536">
    <property type="entry name" value="DtxR_MntR_Metal-Reg"/>
</dbReference>
<dbReference type="PANTHER" id="PTHR33238">
    <property type="entry name" value="IRON (METAL) DEPENDENT REPRESSOR, DTXR FAMILY"/>
    <property type="match status" value="1"/>
</dbReference>
<evidence type="ECO:0000313" key="5">
    <source>
        <dbReference type="Proteomes" id="UP000255421"/>
    </source>
</evidence>
<reference evidence="3" key="1">
    <citation type="submission" date="2016-10" db="EMBL/GenBank/DDBJ databases">
        <authorList>
            <person name="de Groot N.N."/>
        </authorList>
    </citation>
    <scope>NUCLEOTIDE SEQUENCE [LARGE SCALE GENOMIC DNA]</scope>
    <source>
        <strain evidence="3">CGMCC 1.12397</strain>
    </source>
</reference>
<name>A0A1H0YX52_9EURY</name>
<dbReference type="Gene3D" id="1.10.10.10">
    <property type="entry name" value="Winged helix-like DNA-binding domain superfamily/Winged helix DNA-binding domain"/>
    <property type="match status" value="1"/>
</dbReference>
<dbReference type="GO" id="GO:0003700">
    <property type="term" value="F:DNA-binding transcription factor activity"/>
    <property type="evidence" value="ECO:0007669"/>
    <property type="project" value="InterPro"/>
</dbReference>
<feature type="domain" description="HTH dtxR-type" evidence="1">
    <location>
        <begin position="1"/>
        <end position="62"/>
    </location>
</feature>
<proteinExistence type="predicted"/>
<dbReference type="SUPFAM" id="SSF46785">
    <property type="entry name" value="Winged helix' DNA-binding domain"/>
    <property type="match status" value="1"/>
</dbReference>
<dbReference type="EMBL" id="QQST01000001">
    <property type="protein sequence ID" value="RDI72719.1"/>
    <property type="molecule type" value="Genomic_DNA"/>
</dbReference>
<evidence type="ECO:0000313" key="3">
    <source>
        <dbReference type="EMBL" id="SDQ19779.1"/>
    </source>
</evidence>
<gene>
    <name evidence="2" type="ORF">DWB78_13860</name>
    <name evidence="3" type="ORF">SAMN05216278_0893</name>
</gene>
<dbReference type="Proteomes" id="UP000199289">
    <property type="component" value="Unassembled WGS sequence"/>
</dbReference>
<dbReference type="InterPro" id="IPR036388">
    <property type="entry name" value="WH-like_DNA-bd_sf"/>
</dbReference>
<dbReference type="RefSeq" id="WP_092533481.1">
    <property type="nucleotide sequence ID" value="NZ_FNKQ01000001.1"/>
</dbReference>
<dbReference type="InterPro" id="IPR022689">
    <property type="entry name" value="Iron_dep_repressor"/>
</dbReference>
<evidence type="ECO:0000313" key="4">
    <source>
        <dbReference type="Proteomes" id="UP000199289"/>
    </source>
</evidence>
<dbReference type="AlphaFoldDB" id="A0A1H0YX52"/>
<dbReference type="InterPro" id="IPR022687">
    <property type="entry name" value="HTH_DTXR"/>
</dbReference>
<evidence type="ECO:0000313" key="2">
    <source>
        <dbReference type="EMBL" id="RDI72719.1"/>
    </source>
</evidence>
<dbReference type="SMART" id="SM00529">
    <property type="entry name" value="HTH_DTXR"/>
    <property type="match status" value="1"/>
</dbReference>
<dbReference type="PANTHER" id="PTHR33238:SF7">
    <property type="entry name" value="IRON-DEPENDENT TRANSCRIPTIONAL REGULATOR"/>
    <property type="match status" value="1"/>
</dbReference>
<accession>A0A1H0YX52</accession>
<dbReference type="Pfam" id="PF01325">
    <property type="entry name" value="Fe_dep_repress"/>
    <property type="match status" value="1"/>
</dbReference>
<dbReference type="OrthoDB" id="266552at2157"/>
<sequence length="124" mass="13646">MVPDARYLLAIRTLRPNETTPVSTGSIADELGRSPAAATEMAERLNERGLVEHEPYEGVVLTEEGESRADRLARTYEILCRFCRDVLRIDEYEAEASALVGTVSPDVAERLAEVLLSDEADPSP</sequence>
<evidence type="ECO:0000259" key="1">
    <source>
        <dbReference type="PROSITE" id="PS50944"/>
    </source>
</evidence>
<reference evidence="4" key="2">
    <citation type="submission" date="2016-10" db="EMBL/GenBank/DDBJ databases">
        <authorList>
            <person name="Varghese N."/>
            <person name="Submissions S."/>
        </authorList>
    </citation>
    <scope>NUCLEOTIDE SEQUENCE [LARGE SCALE GENOMIC DNA]</scope>
    <source>
        <strain evidence="4">CGMCC 1.12397</strain>
    </source>
</reference>